<keyword evidence="1" id="KW-0812">Transmembrane</keyword>
<accession>K9URZ4</accession>
<keyword evidence="3" id="KW-1185">Reference proteome</keyword>
<reference evidence="2 3" key="1">
    <citation type="submission" date="2012-05" db="EMBL/GenBank/DDBJ databases">
        <title>Noncontiguous Finished plasmid 1 of genome of Chamaesiphon sp. PCC 6605.</title>
        <authorList>
            <consortium name="US DOE Joint Genome Institute"/>
            <person name="Gugger M."/>
            <person name="Coursin T."/>
            <person name="Rippka R."/>
            <person name="Tandeau De Marsac N."/>
            <person name="Huntemann M."/>
            <person name="Wei C.-L."/>
            <person name="Han J."/>
            <person name="Detter J.C."/>
            <person name="Han C."/>
            <person name="Tapia R."/>
            <person name="Chen A."/>
            <person name="Kyrpides N."/>
            <person name="Mavromatis K."/>
            <person name="Markowitz V."/>
            <person name="Szeto E."/>
            <person name="Ivanova N."/>
            <person name="Pagani I."/>
            <person name="Pati A."/>
            <person name="Goodwin L."/>
            <person name="Nordberg H.P."/>
            <person name="Cantor M.N."/>
            <person name="Hua S.X."/>
            <person name="Woyke T."/>
            <person name="Kerfeld C.A."/>
        </authorList>
    </citation>
    <scope>NUCLEOTIDE SEQUENCE [LARGE SCALE GENOMIC DNA]</scope>
    <source>
        <strain evidence="3">ATCC 27169 / PCC 6605</strain>
        <plasmid evidence="3">Plasmid pCHA6605.01</plasmid>
    </source>
</reference>
<dbReference type="Proteomes" id="UP000010366">
    <property type="component" value="Plasmid pCHA6605.01"/>
</dbReference>
<keyword evidence="1" id="KW-1133">Transmembrane helix</keyword>
<evidence type="ECO:0000313" key="3">
    <source>
        <dbReference type="Proteomes" id="UP000010366"/>
    </source>
</evidence>
<dbReference type="AlphaFoldDB" id="K9URZ4"/>
<proteinExistence type="predicted"/>
<sequence>MRSQTFRHYRSESIGQWFYKNRLTFFKVAMRTAIYSMILMSFYNIFTGGLSVYLFLKEAVFPIFNELM</sequence>
<protein>
    <submittedName>
        <fullName evidence="2">Uncharacterized protein</fullName>
    </submittedName>
</protein>
<name>K9URZ4_CHAP6</name>
<dbReference type="EMBL" id="CP003601">
    <property type="protein sequence ID" value="AFY97221.1"/>
    <property type="molecule type" value="Genomic_DNA"/>
</dbReference>
<dbReference type="HOGENOM" id="CLU_2786296_0_0_3"/>
<organism evidence="2 3">
    <name type="scientific">Chamaesiphon minutus (strain ATCC 27169 / PCC 6605)</name>
    <dbReference type="NCBI Taxonomy" id="1173020"/>
    <lineage>
        <taxon>Bacteria</taxon>
        <taxon>Bacillati</taxon>
        <taxon>Cyanobacteriota</taxon>
        <taxon>Cyanophyceae</taxon>
        <taxon>Gomontiellales</taxon>
        <taxon>Chamaesiphonaceae</taxon>
        <taxon>Chamaesiphon</taxon>
    </lineage>
</organism>
<geneLocation type="plasmid" evidence="2 3">
    <name>pCHA6605.01</name>
</geneLocation>
<keyword evidence="2" id="KW-0614">Plasmid</keyword>
<gene>
    <name evidence="2" type="ORF">Cha6605_6402</name>
</gene>
<evidence type="ECO:0000313" key="2">
    <source>
        <dbReference type="EMBL" id="AFY97221.1"/>
    </source>
</evidence>
<feature type="transmembrane region" description="Helical" evidence="1">
    <location>
        <begin position="32"/>
        <end position="56"/>
    </location>
</feature>
<evidence type="ECO:0000256" key="1">
    <source>
        <dbReference type="SAM" id="Phobius"/>
    </source>
</evidence>
<keyword evidence="1" id="KW-0472">Membrane</keyword>
<dbReference type="KEGG" id="cmp:Cha6605_6402"/>